<protein>
    <submittedName>
        <fullName evidence="2">HDC14849</fullName>
    </submittedName>
</protein>
<feature type="region of interest" description="Disordered" evidence="1">
    <location>
        <begin position="36"/>
        <end position="93"/>
    </location>
</feature>
<reference evidence="2" key="1">
    <citation type="journal article" date="2003" name="Genome Biol.">
        <title>An integrated gene annotation and transcriptional profiling approach towards the full gene content of the Drosophila genome.</title>
        <authorList>
            <person name="Hild M."/>
            <person name="Beckmann B."/>
            <person name="Haas S.A."/>
            <person name="Koch B."/>
            <person name="Solovyev V."/>
            <person name="Busold C."/>
            <person name="Fellenberg K."/>
            <person name="Boutros M."/>
            <person name="Vingron M."/>
            <person name="Sauer F."/>
            <person name="Hoheisel J.D."/>
            <person name="Paro R."/>
        </authorList>
    </citation>
    <scope>NUCLEOTIDE SEQUENCE</scope>
</reference>
<sequence length="93" mass="9630">MHASTAAAAAPFSHCRCCRPFNRSTNNATAALHSADKQTVGHGQQEAVAEKGQKKGRRLAKSAPLLSGRVGRSASPEPLQSPPSSTAAPTLCH</sequence>
<accession>Q6IJI8</accession>
<organism evidence="2">
    <name type="scientific">Drosophila melanogaster</name>
    <name type="common">Fruit fly</name>
    <dbReference type="NCBI Taxonomy" id="7227"/>
    <lineage>
        <taxon>Eukaryota</taxon>
        <taxon>Metazoa</taxon>
        <taxon>Ecdysozoa</taxon>
        <taxon>Arthropoda</taxon>
        <taxon>Hexapoda</taxon>
        <taxon>Insecta</taxon>
        <taxon>Pterygota</taxon>
        <taxon>Neoptera</taxon>
        <taxon>Endopterygota</taxon>
        <taxon>Diptera</taxon>
        <taxon>Brachycera</taxon>
        <taxon>Muscomorpha</taxon>
        <taxon>Ephydroidea</taxon>
        <taxon>Drosophilidae</taxon>
        <taxon>Drosophila</taxon>
        <taxon>Sophophora</taxon>
    </lineage>
</organism>
<evidence type="ECO:0000313" key="2">
    <source>
        <dbReference type="EMBL" id="DAA04233.1"/>
    </source>
</evidence>
<evidence type="ECO:0000256" key="1">
    <source>
        <dbReference type="SAM" id="MobiDB-lite"/>
    </source>
</evidence>
<name>Q6IJI8_DROME</name>
<feature type="compositionally biased region" description="Polar residues" evidence="1">
    <location>
        <begin position="82"/>
        <end position="93"/>
    </location>
</feature>
<proteinExistence type="predicted"/>
<dbReference type="EMBL" id="BK002728">
    <property type="protein sequence ID" value="DAA04233.1"/>
    <property type="molecule type" value="Genomic_DNA"/>
</dbReference>
<dbReference type="AlphaFoldDB" id="Q6IJI8"/>
<gene>
    <name evidence="2" type="ORF">HDC14849</name>
</gene>